<dbReference type="Proteomes" id="UP000315128">
    <property type="component" value="Chromosome"/>
</dbReference>
<protein>
    <submittedName>
        <fullName evidence="1">Uncharacterized protein</fullName>
    </submittedName>
</protein>
<proteinExistence type="predicted"/>
<dbReference type="RefSeq" id="WP_142765811.1">
    <property type="nucleotide sequence ID" value="NZ_CP041356.1"/>
</dbReference>
<evidence type="ECO:0000313" key="2">
    <source>
        <dbReference type="Proteomes" id="UP000315128"/>
    </source>
</evidence>
<gene>
    <name evidence="1" type="ORF">FLP15_02050</name>
</gene>
<dbReference type="KEGG" id="lack:FLP15_02050"/>
<dbReference type="AlphaFoldDB" id="A0A514Z6G4"/>
<keyword evidence="2" id="KW-1185">Reference proteome</keyword>
<dbReference type="EMBL" id="CP041356">
    <property type="protein sequence ID" value="QDK70184.1"/>
    <property type="molecule type" value="Genomic_DNA"/>
</dbReference>
<evidence type="ECO:0000313" key="1">
    <source>
        <dbReference type="EMBL" id="QDK70184.1"/>
    </source>
</evidence>
<accession>A0A514Z6G4</accession>
<sequence>MISIYKIIDDSNFFGQHTKTTSYYIYGYKGLELNGDKINVASLTKDDVYDEYSSYDSIQAALDSLKSDYPSLVKLN</sequence>
<name>A0A514Z6G4_9LACT</name>
<organism evidence="1 2">
    <name type="scientific">Lactococcus protaetiae</name>
    <dbReference type="NCBI Taxonomy" id="2592653"/>
    <lineage>
        <taxon>Bacteria</taxon>
        <taxon>Bacillati</taxon>
        <taxon>Bacillota</taxon>
        <taxon>Bacilli</taxon>
        <taxon>Lactobacillales</taxon>
        <taxon>Streptococcaceae</taxon>
        <taxon>Lactococcus</taxon>
    </lineage>
</organism>
<reference evidence="1 2" key="1">
    <citation type="submission" date="2019-07" db="EMBL/GenBank/DDBJ databases">
        <title>Genome sequencing of KACC 19320.</title>
        <authorList>
            <person name="Heo J."/>
            <person name="Kim S.-J."/>
            <person name="Kim J.-S."/>
            <person name="Hong S.-B."/>
            <person name="Kwon S.-W."/>
        </authorList>
    </citation>
    <scope>NUCLEOTIDE SEQUENCE [LARGE SCALE GENOMIC DNA]</scope>
    <source>
        <strain evidence="1 2">KACC 19320</strain>
    </source>
</reference>